<dbReference type="Proteomes" id="UP001560045">
    <property type="component" value="Unassembled WGS sequence"/>
</dbReference>
<dbReference type="CDD" id="cd00082">
    <property type="entry name" value="HisKA"/>
    <property type="match status" value="1"/>
</dbReference>
<keyword evidence="7" id="KW-0547">Nucleotide-binding</keyword>
<dbReference type="PRINTS" id="PR00344">
    <property type="entry name" value="BCTRLSENSOR"/>
</dbReference>
<dbReference type="SMART" id="SM00387">
    <property type="entry name" value="HATPase_c"/>
    <property type="match status" value="1"/>
</dbReference>
<evidence type="ECO:0000256" key="11">
    <source>
        <dbReference type="ARBA" id="ARBA00023012"/>
    </source>
</evidence>
<evidence type="ECO:0000259" key="17">
    <source>
        <dbReference type="PROSITE" id="PS50110"/>
    </source>
</evidence>
<keyword evidence="11" id="KW-0902">Two-component regulatory system</keyword>
<feature type="transmembrane region" description="Helical" evidence="15">
    <location>
        <begin position="207"/>
        <end position="229"/>
    </location>
</feature>
<evidence type="ECO:0000256" key="6">
    <source>
        <dbReference type="ARBA" id="ARBA00022692"/>
    </source>
</evidence>
<evidence type="ECO:0000256" key="5">
    <source>
        <dbReference type="ARBA" id="ARBA00022553"/>
    </source>
</evidence>
<dbReference type="SUPFAM" id="SSF55874">
    <property type="entry name" value="ATPase domain of HSP90 chaperone/DNA topoisomerase II/histidine kinase"/>
    <property type="match status" value="1"/>
</dbReference>
<dbReference type="InterPro" id="IPR003594">
    <property type="entry name" value="HATPase_dom"/>
</dbReference>
<dbReference type="Pfam" id="PF05231">
    <property type="entry name" value="MASE1"/>
    <property type="match status" value="1"/>
</dbReference>
<evidence type="ECO:0000256" key="1">
    <source>
        <dbReference type="ARBA" id="ARBA00000085"/>
    </source>
</evidence>
<evidence type="ECO:0000259" key="16">
    <source>
        <dbReference type="PROSITE" id="PS50109"/>
    </source>
</evidence>
<dbReference type="SMART" id="SM00388">
    <property type="entry name" value="HisKA"/>
    <property type="match status" value="1"/>
</dbReference>
<dbReference type="SUPFAM" id="SSF52172">
    <property type="entry name" value="CheY-like"/>
    <property type="match status" value="1"/>
</dbReference>
<sequence length="764" mass="78893">MVDTAVLTVVAGLVNATTGVEPAAAAVLGIANAVQAVVACALFAGLQRRWGAAVWRLRRSTDLGALTVAALGAALATAAIGPVGLWLLDGAALLPAMGTWTVRTAASILVFAPLALVLLDPRTVHEPLGRRRLVELAGLTLLTTAAYVVVLGVHTPVPLAFALLPFGMWLALRFDPTVAAGYVTLAGVLVVAMTLVGRGPFAVGDPWLRAGLAQSYVVVAGIVALVIALHRDERQRLIAGLEQARARADEHARLAEQARAHKSAFLAAMSHEIRTPLNGVLGLTTALLDTDLDERQRAWAGAADRSGRALLRIVNDVLDSAKVEAGAVELEEVALDLREVLDEAALPVRAAAADRGLALVVAPAPGLVPHRTGDPVRLRQVAGNLLSNAVKFTESGGVTLTVDGDADSVVLTVTDTGIGMTGEQLGRLFTPFAQAEASTTRRFGGTGLGLTITAGLVERMGGRITACSAPGGGTTFRVELPLPEARPGTRPADVPAGRTQTLADLRVLVADDNEVNQVVARLTLEAQGLTVDVVPDGVQAVEAVRRGGYDAVFMDCHMPVLDGLEATRRIRAEEAATGRPRIPVVALTASALHEDRARYREAGMDGFLPKPWTPGELQAVLDQLGAAAPAARPAPPGTPVDDDLSAVRARLDELFEDVDPEEAAPVRASLLTTFRDRTAALVTDLAAAVAADDRAAVAAAAHALRGSAGTLGADGLAALAAAVEERAGTPGAPGLARLADRLTTTAAALTSGLADVAAPLRRAS</sequence>
<keyword evidence="4" id="KW-1003">Cell membrane</keyword>
<keyword evidence="8" id="KW-0418">Kinase</keyword>
<dbReference type="Gene3D" id="3.30.565.10">
    <property type="entry name" value="Histidine kinase-like ATPase, C-terminal domain"/>
    <property type="match status" value="1"/>
</dbReference>
<feature type="modified residue" description="Phosphohistidine" evidence="13">
    <location>
        <position position="702"/>
    </location>
</feature>
<organism evidence="19 20">
    <name type="scientific">Geodermatophilus maliterrae</name>
    <dbReference type="NCBI Taxonomy" id="3162531"/>
    <lineage>
        <taxon>Bacteria</taxon>
        <taxon>Bacillati</taxon>
        <taxon>Actinomycetota</taxon>
        <taxon>Actinomycetes</taxon>
        <taxon>Geodermatophilales</taxon>
        <taxon>Geodermatophilaceae</taxon>
        <taxon>Geodermatophilus</taxon>
    </lineage>
</organism>
<keyword evidence="12 15" id="KW-0472">Membrane</keyword>
<evidence type="ECO:0000256" key="9">
    <source>
        <dbReference type="ARBA" id="ARBA00022840"/>
    </source>
</evidence>
<comment type="catalytic activity">
    <reaction evidence="1">
        <text>ATP + protein L-histidine = ADP + protein N-phospho-L-histidine.</text>
        <dbReference type="EC" id="2.7.13.3"/>
    </reaction>
</comment>
<feature type="domain" description="Response regulatory" evidence="17">
    <location>
        <begin position="506"/>
        <end position="625"/>
    </location>
</feature>
<evidence type="ECO:0000313" key="19">
    <source>
        <dbReference type="EMBL" id="MEX5721342.1"/>
    </source>
</evidence>
<dbReference type="CDD" id="cd17546">
    <property type="entry name" value="REC_hyHK_CKI1_RcsC-like"/>
    <property type="match status" value="1"/>
</dbReference>
<keyword evidence="20" id="KW-1185">Reference proteome</keyword>
<dbReference type="InterPro" id="IPR008207">
    <property type="entry name" value="Sig_transdc_His_kin_Hpt_dom"/>
</dbReference>
<feature type="modified residue" description="4-aspartylphosphate" evidence="14">
    <location>
        <position position="555"/>
    </location>
</feature>
<dbReference type="InterPro" id="IPR007895">
    <property type="entry name" value="MASE1"/>
</dbReference>
<name>A0ABV3XL69_9ACTN</name>
<comment type="subcellular location">
    <subcellularLocation>
        <location evidence="2">Cell membrane</location>
        <topology evidence="2">Multi-pass membrane protein</topology>
    </subcellularLocation>
</comment>
<evidence type="ECO:0000256" key="8">
    <source>
        <dbReference type="ARBA" id="ARBA00022777"/>
    </source>
</evidence>
<keyword evidence="8" id="KW-0808">Transferase</keyword>
<evidence type="ECO:0000256" key="3">
    <source>
        <dbReference type="ARBA" id="ARBA00012438"/>
    </source>
</evidence>
<dbReference type="GO" id="GO:0005524">
    <property type="term" value="F:ATP binding"/>
    <property type="evidence" value="ECO:0007669"/>
    <property type="project" value="UniProtKB-KW"/>
</dbReference>
<dbReference type="PANTHER" id="PTHR45339">
    <property type="entry name" value="HYBRID SIGNAL TRANSDUCTION HISTIDINE KINASE J"/>
    <property type="match status" value="1"/>
</dbReference>
<dbReference type="CDD" id="cd16922">
    <property type="entry name" value="HATPase_EvgS-ArcB-TorS-like"/>
    <property type="match status" value="1"/>
</dbReference>
<dbReference type="SUPFAM" id="SSF47384">
    <property type="entry name" value="Homodimeric domain of signal transducing histidine kinase"/>
    <property type="match status" value="1"/>
</dbReference>
<keyword evidence="5 14" id="KW-0597">Phosphoprotein</keyword>
<dbReference type="Gene3D" id="1.20.120.160">
    <property type="entry name" value="HPT domain"/>
    <property type="match status" value="1"/>
</dbReference>
<evidence type="ECO:0000256" key="10">
    <source>
        <dbReference type="ARBA" id="ARBA00022989"/>
    </source>
</evidence>
<dbReference type="InterPro" id="IPR036890">
    <property type="entry name" value="HATPase_C_sf"/>
</dbReference>
<dbReference type="PANTHER" id="PTHR45339:SF1">
    <property type="entry name" value="HYBRID SIGNAL TRANSDUCTION HISTIDINE KINASE J"/>
    <property type="match status" value="1"/>
</dbReference>
<protein>
    <recommendedName>
        <fullName evidence="3">histidine kinase</fullName>
        <ecNumber evidence="3">2.7.13.3</ecNumber>
    </recommendedName>
</protein>
<dbReference type="SUPFAM" id="SSF47226">
    <property type="entry name" value="Histidine-containing phosphotransfer domain, HPT domain"/>
    <property type="match status" value="1"/>
</dbReference>
<evidence type="ECO:0000256" key="13">
    <source>
        <dbReference type="PROSITE-ProRule" id="PRU00110"/>
    </source>
</evidence>
<keyword evidence="10 15" id="KW-1133">Transmembrane helix</keyword>
<dbReference type="Pfam" id="PF00072">
    <property type="entry name" value="Response_reg"/>
    <property type="match status" value="1"/>
</dbReference>
<dbReference type="PROSITE" id="PS50110">
    <property type="entry name" value="RESPONSE_REGULATORY"/>
    <property type="match status" value="1"/>
</dbReference>
<feature type="domain" description="Histidine kinase" evidence="16">
    <location>
        <begin position="268"/>
        <end position="484"/>
    </location>
</feature>
<dbReference type="InterPro" id="IPR011006">
    <property type="entry name" value="CheY-like_superfamily"/>
</dbReference>
<dbReference type="EC" id="2.7.13.3" evidence="3"/>
<evidence type="ECO:0000256" key="7">
    <source>
        <dbReference type="ARBA" id="ARBA00022741"/>
    </source>
</evidence>
<gene>
    <name evidence="19" type="ORF">ABQ292_23590</name>
</gene>
<keyword evidence="6 15" id="KW-0812">Transmembrane</keyword>
<evidence type="ECO:0000259" key="18">
    <source>
        <dbReference type="PROSITE" id="PS50894"/>
    </source>
</evidence>
<dbReference type="Gene3D" id="3.40.50.2300">
    <property type="match status" value="1"/>
</dbReference>
<evidence type="ECO:0000256" key="14">
    <source>
        <dbReference type="PROSITE-ProRule" id="PRU00169"/>
    </source>
</evidence>
<dbReference type="RefSeq" id="WP_369210147.1">
    <property type="nucleotide sequence ID" value="NZ_JBFNXQ010000121.1"/>
</dbReference>
<feature type="transmembrane region" description="Helical" evidence="15">
    <location>
        <begin position="66"/>
        <end position="88"/>
    </location>
</feature>
<evidence type="ECO:0000256" key="15">
    <source>
        <dbReference type="SAM" id="Phobius"/>
    </source>
</evidence>
<evidence type="ECO:0000256" key="4">
    <source>
        <dbReference type="ARBA" id="ARBA00022475"/>
    </source>
</evidence>
<dbReference type="Gene3D" id="1.10.287.130">
    <property type="match status" value="1"/>
</dbReference>
<comment type="caution">
    <text evidence="19">The sequence shown here is derived from an EMBL/GenBank/DDBJ whole genome shotgun (WGS) entry which is preliminary data.</text>
</comment>
<dbReference type="PROSITE" id="PS50109">
    <property type="entry name" value="HIS_KIN"/>
    <property type="match status" value="1"/>
</dbReference>
<dbReference type="InterPro" id="IPR004358">
    <property type="entry name" value="Sig_transdc_His_kin-like_C"/>
</dbReference>
<evidence type="ECO:0000256" key="2">
    <source>
        <dbReference type="ARBA" id="ARBA00004651"/>
    </source>
</evidence>
<dbReference type="Pfam" id="PF00512">
    <property type="entry name" value="HisKA"/>
    <property type="match status" value="1"/>
</dbReference>
<feature type="domain" description="HPt" evidence="18">
    <location>
        <begin position="663"/>
        <end position="756"/>
    </location>
</feature>
<dbReference type="SMART" id="SM00448">
    <property type="entry name" value="REC"/>
    <property type="match status" value="1"/>
</dbReference>
<accession>A0ABV3XL69</accession>
<feature type="transmembrane region" description="Helical" evidence="15">
    <location>
        <begin position="179"/>
        <end position="201"/>
    </location>
</feature>
<dbReference type="Pfam" id="PF01627">
    <property type="entry name" value="Hpt"/>
    <property type="match status" value="1"/>
</dbReference>
<dbReference type="InterPro" id="IPR005467">
    <property type="entry name" value="His_kinase_dom"/>
</dbReference>
<feature type="transmembrane region" description="Helical" evidence="15">
    <location>
        <begin position="26"/>
        <end position="46"/>
    </location>
</feature>
<feature type="transmembrane region" description="Helical" evidence="15">
    <location>
        <begin position="100"/>
        <end position="121"/>
    </location>
</feature>
<dbReference type="InterPro" id="IPR036641">
    <property type="entry name" value="HPT_dom_sf"/>
</dbReference>
<evidence type="ECO:0000313" key="20">
    <source>
        <dbReference type="Proteomes" id="UP001560045"/>
    </source>
</evidence>
<dbReference type="EMBL" id="JBFNXQ010000121">
    <property type="protein sequence ID" value="MEX5721342.1"/>
    <property type="molecule type" value="Genomic_DNA"/>
</dbReference>
<dbReference type="InterPro" id="IPR001789">
    <property type="entry name" value="Sig_transdc_resp-reg_receiver"/>
</dbReference>
<feature type="transmembrane region" description="Helical" evidence="15">
    <location>
        <begin position="133"/>
        <end position="150"/>
    </location>
</feature>
<dbReference type="Pfam" id="PF02518">
    <property type="entry name" value="HATPase_c"/>
    <property type="match status" value="1"/>
</dbReference>
<proteinExistence type="predicted"/>
<dbReference type="PROSITE" id="PS50894">
    <property type="entry name" value="HPT"/>
    <property type="match status" value="1"/>
</dbReference>
<dbReference type="InterPro" id="IPR036097">
    <property type="entry name" value="HisK_dim/P_sf"/>
</dbReference>
<dbReference type="InterPro" id="IPR003661">
    <property type="entry name" value="HisK_dim/P_dom"/>
</dbReference>
<reference evidence="19 20" key="1">
    <citation type="submission" date="2024-06" db="EMBL/GenBank/DDBJ databases">
        <title>Draft genome sequence of Geodermatophilus badlandi, a novel member of the Geodermatophilaceae isolated from badland sedimentary rocks in the Red desert, Wyoming, USA.</title>
        <authorList>
            <person name="Ben Tekaya S."/>
            <person name="Nouioui I."/>
            <person name="Flores G.M."/>
            <person name="Shaal M.N."/>
            <person name="Bredoire F."/>
            <person name="Basile F."/>
            <person name="Van Diepen L."/>
            <person name="Ward N.L."/>
        </authorList>
    </citation>
    <scope>NUCLEOTIDE SEQUENCE [LARGE SCALE GENOMIC DNA]</scope>
    <source>
        <strain evidence="19 20">WL48A</strain>
    </source>
</reference>
<keyword evidence="9 19" id="KW-0067">ATP-binding</keyword>
<evidence type="ECO:0000256" key="12">
    <source>
        <dbReference type="ARBA" id="ARBA00023136"/>
    </source>
</evidence>